<keyword evidence="10 13" id="KW-0675">Receptor</keyword>
<dbReference type="PROSITE" id="PS51470">
    <property type="entry name" value="FG_GAP"/>
    <property type="match status" value="5"/>
</dbReference>
<evidence type="ECO:0000256" key="1">
    <source>
        <dbReference type="ARBA" id="ARBA00004479"/>
    </source>
</evidence>
<keyword evidence="7 13" id="KW-1133">Transmembrane helix</keyword>
<evidence type="ECO:0000256" key="10">
    <source>
        <dbReference type="ARBA" id="ARBA00023170"/>
    </source>
</evidence>
<evidence type="ECO:0000256" key="7">
    <source>
        <dbReference type="ARBA" id="ARBA00022989"/>
    </source>
</evidence>
<feature type="domain" description="Integrin alpha second immunoglobulin-like" evidence="16">
    <location>
        <begin position="615"/>
        <end position="765"/>
    </location>
</feature>
<comment type="subcellular location">
    <subcellularLocation>
        <location evidence="1 13">Membrane</location>
        <topology evidence="1 13">Single-pass type I membrane protein</topology>
    </subcellularLocation>
</comment>
<dbReference type="Pfam" id="PF20806">
    <property type="entry name" value="Integrin_A_Ig_3"/>
    <property type="match status" value="1"/>
</dbReference>
<feature type="repeat" description="FG-GAP" evidence="12">
    <location>
        <begin position="190"/>
        <end position="243"/>
    </location>
</feature>
<dbReference type="GO" id="GO:0033627">
    <property type="term" value="P:cell adhesion mediated by integrin"/>
    <property type="evidence" value="ECO:0007669"/>
    <property type="project" value="TreeGrafter"/>
</dbReference>
<dbReference type="Pfam" id="PF01839">
    <property type="entry name" value="FG-GAP"/>
    <property type="match status" value="2"/>
</dbReference>
<evidence type="ECO:0000256" key="12">
    <source>
        <dbReference type="PROSITE-ProRule" id="PRU00803"/>
    </source>
</evidence>
<dbReference type="Gene3D" id="2.60.40.1460">
    <property type="entry name" value="Integrin domains. Chain A, domain 2"/>
    <property type="match status" value="1"/>
</dbReference>
<dbReference type="PANTHER" id="PTHR23220">
    <property type="entry name" value="INTEGRIN ALPHA"/>
    <property type="match status" value="1"/>
</dbReference>
<dbReference type="SMART" id="SM00191">
    <property type="entry name" value="Int_alpha"/>
    <property type="match status" value="5"/>
</dbReference>
<feature type="repeat" description="FG-GAP" evidence="12">
    <location>
        <begin position="307"/>
        <end position="368"/>
    </location>
</feature>
<sequence length="1069" mass="118410">MAALVGHGNAHPLSSHSSKLWTTFILGVLTLLSEVWGFNLDTTHTLHKLGDPGTFFGFSLALHQQRNPDPQSWILVGAPRAAGLGKLTGSRPGALFRCPITPEEYDCERVDIDGDGGFKVQESKDNQWLGVTVKSQGIGGKVVTCAHLYELRQRVNQSSETRDPIGRCYVLSEDLTNRDDLDGGEWKFCEGRPQGHEQFGFCQQGLSVSFTPDNNFILFGAPGTYNWKGLLFMASPVEDALLYKTLEPSRRPTSFEDVAHNSYLGFSVDSAMGIMSLGELTFVAGAPRANHTGAVVLLKKDNVYRLVPQHIFWGEELASSFGYSVATTDLNHDGWTDLIVGAPNFFDRKAEIGGAVYVYLNPFGHWDDQARPIRLNGTYDSMFGMTVSNVGDLDQDGYGDIAVGAPFDGDGKVFIYRGSKSGIETKPAQVLDGRDFDVRRFGYSISGGLDIDNNHYPDVAVGSLNDSVVLFRSRPVIHVKRDITIDPPQIDLEQSNCKGRDGCSFGVCPDICVFQPICLPLCAAPFYSIQALVVRFEADTERRKLGLPHRVTFLGRSLLEPEYTQTEEVQLNRQRHAVCTNAVFQLHVSNLTSWICFFVLLCMKYPSMKRTPQGCGNDKICQSNLKLSYQFGTRPLNSDLFIPLPKDEDDVQVFSLSDQRLVVLDITVTNMPSDPLYPEEDGDDAHAAQLIISLPNTLSYAGSRIPEQMRCQANQNGSQVECDLGNPVKRNSKLKFSISLSTANITIETTELTAELSLKTISEQPDLVPETAYAKVVIELPLSVSGRVNPDKLFFSGAVRGESAMSSLDDIGSAVDFEFVVANPGQALQTLGSAFLNIMWPYELANEKWLLYPASLTFQGHPETQCTPTSALNPLKLQGSSPAEPARKKTRTWVIDFLPMVLKCEHVDCLLGSARCVLFQCPLHSFSGQAVLKIHARLWNSSFIEDFPAVSALELLVRANITVKSSIKHLVLKDAAVSVMIYPEHGVTDQYWIPWWIILIAILAGVLLLALLVLMLWKCGFFRRAHYKDKLPQYHAVKIPREDRPQFQTEKSGGVQKKEWATHWSDGTS</sequence>
<dbReference type="PROSITE" id="PS00242">
    <property type="entry name" value="INTEGRIN_ALPHA"/>
    <property type="match status" value="1"/>
</dbReference>
<keyword evidence="9 13" id="KW-0472">Membrane</keyword>
<evidence type="ECO:0000256" key="13">
    <source>
        <dbReference type="RuleBase" id="RU003762"/>
    </source>
</evidence>
<keyword evidence="3 13" id="KW-0812">Transmembrane</keyword>
<comment type="similarity">
    <text evidence="2 13">Belongs to the integrin alpha chain family.</text>
</comment>
<keyword evidence="4" id="KW-0732">Signal</keyword>
<feature type="repeat" description="FG-GAP" evidence="12">
    <location>
        <begin position="41"/>
        <end position="107"/>
    </location>
</feature>
<dbReference type="GO" id="GO:0007229">
    <property type="term" value="P:integrin-mediated signaling pathway"/>
    <property type="evidence" value="ECO:0007669"/>
    <property type="project" value="UniProtKB-KW"/>
</dbReference>
<evidence type="ECO:0000259" key="15">
    <source>
        <dbReference type="Pfam" id="PF08441"/>
    </source>
</evidence>
<dbReference type="SUPFAM" id="SSF69318">
    <property type="entry name" value="Integrin alpha N-terminal domain"/>
    <property type="match status" value="1"/>
</dbReference>
<dbReference type="InterPro" id="IPR000413">
    <property type="entry name" value="Integrin_alpha"/>
</dbReference>
<dbReference type="Pfam" id="PF20805">
    <property type="entry name" value="Integrin_A_Ig_2"/>
    <property type="match status" value="1"/>
</dbReference>
<dbReference type="Gene3D" id="2.60.40.1510">
    <property type="entry name" value="ntegrin, alpha v. Chain A, domain 3"/>
    <property type="match status" value="1"/>
</dbReference>
<evidence type="ECO:0000259" key="16">
    <source>
        <dbReference type="Pfam" id="PF20805"/>
    </source>
</evidence>
<evidence type="ECO:0000256" key="4">
    <source>
        <dbReference type="ARBA" id="ARBA00022729"/>
    </source>
</evidence>
<evidence type="ECO:0000256" key="3">
    <source>
        <dbReference type="ARBA" id="ARBA00022692"/>
    </source>
</evidence>
<dbReference type="InterPro" id="IPR028994">
    <property type="entry name" value="Integrin_alpha_N"/>
</dbReference>
<evidence type="ECO:0000256" key="2">
    <source>
        <dbReference type="ARBA" id="ARBA00008054"/>
    </source>
</evidence>
<evidence type="ECO:0000313" key="18">
    <source>
        <dbReference type="Ensembl" id="ENSONIP00000045368.1"/>
    </source>
</evidence>
<evidence type="ECO:0000256" key="8">
    <source>
        <dbReference type="ARBA" id="ARBA00023037"/>
    </source>
</evidence>
<dbReference type="InterPro" id="IPR048286">
    <property type="entry name" value="Integrin_alpha_Ig-like_3"/>
</dbReference>
<evidence type="ECO:0000256" key="11">
    <source>
        <dbReference type="ARBA" id="ARBA00023180"/>
    </source>
</evidence>
<dbReference type="GO" id="GO:0098609">
    <property type="term" value="P:cell-cell adhesion"/>
    <property type="evidence" value="ECO:0007669"/>
    <property type="project" value="TreeGrafter"/>
</dbReference>
<feature type="repeat" description="FG-GAP" evidence="12">
    <location>
        <begin position="429"/>
        <end position="488"/>
    </location>
</feature>
<feature type="region of interest" description="Disordered" evidence="14">
    <location>
        <begin position="1046"/>
        <end position="1069"/>
    </location>
</feature>
<evidence type="ECO:0000256" key="9">
    <source>
        <dbReference type="ARBA" id="ARBA00023136"/>
    </source>
</evidence>
<accession>A0A669CC25</accession>
<dbReference type="Ensembl" id="ENSONIT00000039466.1">
    <property type="protein sequence ID" value="ENSONIP00000045368.1"/>
    <property type="gene ID" value="ENSONIG00000005230.2"/>
</dbReference>
<dbReference type="InterPro" id="IPR013519">
    <property type="entry name" value="Int_alpha_beta-p"/>
</dbReference>
<feature type="repeat" description="FG-GAP" evidence="12">
    <location>
        <begin position="369"/>
        <end position="425"/>
    </location>
</feature>
<dbReference type="InterPro" id="IPR013517">
    <property type="entry name" value="FG-GAP"/>
</dbReference>
<organism evidence="18 19">
    <name type="scientific">Oreochromis niloticus</name>
    <name type="common">Nile tilapia</name>
    <name type="synonym">Tilapia nilotica</name>
    <dbReference type="NCBI Taxonomy" id="8128"/>
    <lineage>
        <taxon>Eukaryota</taxon>
        <taxon>Metazoa</taxon>
        <taxon>Chordata</taxon>
        <taxon>Craniata</taxon>
        <taxon>Vertebrata</taxon>
        <taxon>Euteleostomi</taxon>
        <taxon>Actinopterygii</taxon>
        <taxon>Neopterygii</taxon>
        <taxon>Teleostei</taxon>
        <taxon>Neoteleostei</taxon>
        <taxon>Acanthomorphata</taxon>
        <taxon>Ovalentaria</taxon>
        <taxon>Cichlomorphae</taxon>
        <taxon>Cichliformes</taxon>
        <taxon>Cichlidae</taxon>
        <taxon>African cichlids</taxon>
        <taxon>Pseudocrenilabrinae</taxon>
        <taxon>Oreochromini</taxon>
        <taxon>Oreochromis</taxon>
    </lineage>
</organism>
<feature type="domain" description="Integrin alpha third immunoglobulin-like" evidence="17">
    <location>
        <begin position="782"/>
        <end position="979"/>
    </location>
</feature>
<gene>
    <name evidence="18" type="primary">ITGA7</name>
</gene>
<reference evidence="19" key="1">
    <citation type="submission" date="2012-01" db="EMBL/GenBank/DDBJ databases">
        <title>The Genome Sequence of Oreochromis niloticus (Nile Tilapia).</title>
        <authorList>
            <consortium name="Broad Institute Genome Assembly Team"/>
            <consortium name="Broad Institute Sequencing Platform"/>
            <person name="Di Palma F."/>
            <person name="Johnson J."/>
            <person name="Lander E.S."/>
            <person name="Lindblad-Toh K."/>
        </authorList>
    </citation>
    <scope>NUCLEOTIDE SEQUENCE [LARGE SCALE GENOMIC DNA]</scope>
</reference>
<dbReference type="Proteomes" id="UP000005207">
    <property type="component" value="Linkage group LG5"/>
</dbReference>
<reference evidence="18" key="3">
    <citation type="submission" date="2025-09" db="UniProtKB">
        <authorList>
            <consortium name="Ensembl"/>
        </authorList>
    </citation>
    <scope>IDENTIFICATION</scope>
</reference>
<dbReference type="InterPro" id="IPR032695">
    <property type="entry name" value="Integrin_dom_sf"/>
</dbReference>
<protein>
    <submittedName>
        <fullName evidence="18">Integrin subunit alpha 7</fullName>
    </submittedName>
</protein>
<dbReference type="PANTHER" id="PTHR23220:SF90">
    <property type="entry name" value="INTEGRIN ALPHA-7"/>
    <property type="match status" value="1"/>
</dbReference>
<dbReference type="GO" id="GO:0007160">
    <property type="term" value="P:cell-matrix adhesion"/>
    <property type="evidence" value="ECO:0007669"/>
    <property type="project" value="TreeGrafter"/>
</dbReference>
<feature type="transmembrane region" description="Helical" evidence="13">
    <location>
        <begin position="992"/>
        <end position="1017"/>
    </location>
</feature>
<dbReference type="GO" id="GO:0008305">
    <property type="term" value="C:integrin complex"/>
    <property type="evidence" value="ECO:0007669"/>
    <property type="project" value="InterPro"/>
</dbReference>
<keyword evidence="6 13" id="KW-0130">Cell adhesion</keyword>
<keyword evidence="19" id="KW-1185">Reference proteome</keyword>
<evidence type="ECO:0000256" key="5">
    <source>
        <dbReference type="ARBA" id="ARBA00022737"/>
    </source>
</evidence>
<dbReference type="GO" id="GO:0050900">
    <property type="term" value="P:leukocyte migration"/>
    <property type="evidence" value="ECO:0007669"/>
    <property type="project" value="TreeGrafter"/>
</dbReference>
<dbReference type="SUPFAM" id="SSF69179">
    <property type="entry name" value="Integrin domains"/>
    <property type="match status" value="3"/>
</dbReference>
<evidence type="ECO:0000256" key="14">
    <source>
        <dbReference type="SAM" id="MobiDB-lite"/>
    </source>
</evidence>
<dbReference type="Gene3D" id="2.130.10.130">
    <property type="entry name" value="Integrin alpha, N-terminal"/>
    <property type="match status" value="1"/>
</dbReference>
<dbReference type="GO" id="GO:0009897">
    <property type="term" value="C:external side of plasma membrane"/>
    <property type="evidence" value="ECO:0007669"/>
    <property type="project" value="TreeGrafter"/>
</dbReference>
<reference evidence="18" key="2">
    <citation type="submission" date="2025-08" db="UniProtKB">
        <authorList>
            <consortium name="Ensembl"/>
        </authorList>
    </citation>
    <scope>IDENTIFICATION</scope>
</reference>
<dbReference type="Gene3D" id="2.60.40.1530">
    <property type="entry name" value="ntegrin, alpha v. Chain A, domain 4"/>
    <property type="match status" value="1"/>
</dbReference>
<dbReference type="GO" id="GO:0005178">
    <property type="term" value="F:integrin binding"/>
    <property type="evidence" value="ECO:0007669"/>
    <property type="project" value="TreeGrafter"/>
</dbReference>
<dbReference type="InterPro" id="IPR018184">
    <property type="entry name" value="Integrin_alpha_C_CS"/>
</dbReference>
<dbReference type="Pfam" id="PF08441">
    <property type="entry name" value="Integrin_A_Ig_1"/>
    <property type="match status" value="1"/>
</dbReference>
<keyword evidence="5" id="KW-0677">Repeat</keyword>
<evidence type="ECO:0000259" key="17">
    <source>
        <dbReference type="Pfam" id="PF20806"/>
    </source>
</evidence>
<keyword evidence="8 13" id="KW-0401">Integrin</keyword>
<dbReference type="InterPro" id="IPR013649">
    <property type="entry name" value="Integrin_alpha_Ig-like_1"/>
</dbReference>
<evidence type="ECO:0000313" key="19">
    <source>
        <dbReference type="Proteomes" id="UP000005207"/>
    </source>
</evidence>
<dbReference type="PRINTS" id="PR01185">
    <property type="entry name" value="INTEGRINA"/>
</dbReference>
<name>A0A669CC25_ORENI</name>
<feature type="domain" description="Integrin alpha first immunoglubulin-like" evidence="15">
    <location>
        <begin position="473"/>
        <end position="586"/>
    </location>
</feature>
<keyword evidence="11" id="KW-0325">Glycoprotein</keyword>
<evidence type="ECO:0000256" key="6">
    <source>
        <dbReference type="ARBA" id="ARBA00022889"/>
    </source>
</evidence>
<proteinExistence type="inferred from homology"/>
<dbReference type="GeneTree" id="ENSGT00940000159891"/>
<dbReference type="InterPro" id="IPR048285">
    <property type="entry name" value="Integrin_alpha_Ig-like_2"/>
</dbReference>
<dbReference type="Gene3D" id="1.20.5.930">
    <property type="entry name" value="Bicelle-embedded integrin alpha(iib) transmembrane segment"/>
    <property type="match status" value="1"/>
</dbReference>
<dbReference type="AlphaFoldDB" id="A0A669CC25"/>